<organism evidence="1 2">
    <name type="scientific">Vermiconidia calcicola</name>
    <dbReference type="NCBI Taxonomy" id="1690605"/>
    <lineage>
        <taxon>Eukaryota</taxon>
        <taxon>Fungi</taxon>
        <taxon>Dikarya</taxon>
        <taxon>Ascomycota</taxon>
        <taxon>Pezizomycotina</taxon>
        <taxon>Dothideomycetes</taxon>
        <taxon>Dothideomycetidae</taxon>
        <taxon>Mycosphaerellales</taxon>
        <taxon>Extremaceae</taxon>
        <taxon>Vermiconidia</taxon>
    </lineage>
</organism>
<proteinExistence type="predicted"/>
<evidence type="ECO:0000313" key="1">
    <source>
        <dbReference type="EMBL" id="KAK3723633.1"/>
    </source>
</evidence>
<protein>
    <submittedName>
        <fullName evidence="1">Uncharacterized protein</fullName>
    </submittedName>
</protein>
<dbReference type="EMBL" id="JAUTXU010000008">
    <property type="protein sequence ID" value="KAK3723633.1"/>
    <property type="molecule type" value="Genomic_DNA"/>
</dbReference>
<accession>A0ACC3NVC7</accession>
<gene>
    <name evidence="1" type="ORF">LTR37_001514</name>
</gene>
<reference evidence="1" key="1">
    <citation type="submission" date="2023-07" db="EMBL/GenBank/DDBJ databases">
        <title>Black Yeasts Isolated from many extreme environments.</title>
        <authorList>
            <person name="Coleine C."/>
            <person name="Stajich J.E."/>
            <person name="Selbmann L."/>
        </authorList>
    </citation>
    <scope>NUCLEOTIDE SEQUENCE</scope>
    <source>
        <strain evidence="1">CCFEE 5714</strain>
    </source>
</reference>
<evidence type="ECO:0000313" key="2">
    <source>
        <dbReference type="Proteomes" id="UP001281147"/>
    </source>
</evidence>
<name>A0ACC3NVC7_9PEZI</name>
<dbReference type="Proteomes" id="UP001281147">
    <property type="component" value="Unassembled WGS sequence"/>
</dbReference>
<sequence>MVATRKSVSTPSATTSPAPPNATANTNTSNKKVSAALKKLQIDGTSALIGEPRPEEEELQTYHYRGAVYAVTPETKEEWVKGEPARWKRKRSSRSFGGSERRESLDGGVAVDRRESVDGGVSVGNVVPHDDAAGEEAEEEQEQPSAKKTKRSQPDHEVEVQSANGEVVEVKNMVSYDGAADEEVGAEVETSAKRARRSKPEVYYGRPKRKRSSADANAPKSTPKKRRKSAPEEDSPIPTSRLYDMATVGGHEELSCKQAARAMAAKKGYQTQMLPESRMLTPYQALTQKVKTLFLQLARLNELDEKMMPLYRQVAQRLTRLEEIMRQQKAEGSMAGPATSTTAEQARSASPESIEQTDARPAMQQPILISLAQLNGGAEATPPPPSDQDHNTSTTGSSTPNPSNTGSSNAQPRHDSAASATPSLTAATTTTAESITPPTSKPSSTTQPDIPLPQKNKAGNPLRWSLPANLLDEDRAEAQINFSRMEGESKTVRRRRVKRERKVLGGWDVRIEGGDE</sequence>
<comment type="caution">
    <text evidence="1">The sequence shown here is derived from an EMBL/GenBank/DDBJ whole genome shotgun (WGS) entry which is preliminary data.</text>
</comment>
<keyword evidence="2" id="KW-1185">Reference proteome</keyword>